<reference evidence="2 3" key="1">
    <citation type="submission" date="2017-10" db="EMBL/GenBank/DDBJ databases">
        <title>Genome announcement of Methylocella silvestris TVC from permafrost.</title>
        <authorList>
            <person name="Wang J."/>
            <person name="Geng K."/>
            <person name="Ul-Haque F."/>
            <person name="Crombie A.T."/>
            <person name="Street L.E."/>
            <person name="Wookey P.A."/>
            <person name="Murrell J.C."/>
            <person name="Pratscher J."/>
        </authorList>
    </citation>
    <scope>NUCLEOTIDE SEQUENCE [LARGE SCALE GENOMIC DNA]</scope>
    <source>
        <strain evidence="2 3">TVC</strain>
    </source>
</reference>
<comment type="caution">
    <text evidence="2">The sequence shown here is derived from an EMBL/GenBank/DDBJ whole genome shotgun (WGS) entry which is preliminary data.</text>
</comment>
<dbReference type="RefSeq" id="WP_102842226.1">
    <property type="nucleotide sequence ID" value="NZ_PDZR01000001.1"/>
</dbReference>
<dbReference type="Proteomes" id="UP000236286">
    <property type="component" value="Unassembled WGS sequence"/>
</dbReference>
<dbReference type="EMBL" id="PDZR01000001">
    <property type="protein sequence ID" value="PNG27918.1"/>
    <property type="molecule type" value="Genomic_DNA"/>
</dbReference>
<dbReference type="Pfam" id="PF06823">
    <property type="entry name" value="DUF1236"/>
    <property type="match status" value="1"/>
</dbReference>
<accession>A0A2J7TMB1</accession>
<dbReference type="AlphaFoldDB" id="A0A2J7TMB1"/>
<sequence>MKSKLLIVSAILSLLAAPAGAFADELTSGVQSGASEGAKSGGPVGAVIGGVAGGVIGGVSGTWHVLTGAPGQAYSLQQYVRSNGIPSHSFAGQVQPGMRVPKGIAMYRVPAELGDSRLLFTVVNNEIVLVHPRSRRILQVVSPA</sequence>
<keyword evidence="1" id="KW-0732">Signal</keyword>
<evidence type="ECO:0000256" key="1">
    <source>
        <dbReference type="SAM" id="SignalP"/>
    </source>
</evidence>
<evidence type="ECO:0008006" key="4">
    <source>
        <dbReference type="Google" id="ProtNLM"/>
    </source>
</evidence>
<protein>
    <recommendedName>
        <fullName evidence="4">DUF1236 domain-containing protein</fullName>
    </recommendedName>
</protein>
<dbReference type="OrthoDB" id="8449254at2"/>
<evidence type="ECO:0000313" key="3">
    <source>
        <dbReference type="Proteomes" id="UP000236286"/>
    </source>
</evidence>
<organism evidence="2 3">
    <name type="scientific">Methylocella silvestris</name>
    <dbReference type="NCBI Taxonomy" id="199596"/>
    <lineage>
        <taxon>Bacteria</taxon>
        <taxon>Pseudomonadati</taxon>
        <taxon>Pseudomonadota</taxon>
        <taxon>Alphaproteobacteria</taxon>
        <taxon>Hyphomicrobiales</taxon>
        <taxon>Beijerinckiaceae</taxon>
        <taxon>Methylocella</taxon>
    </lineage>
</organism>
<feature type="chain" id="PRO_5018308293" description="DUF1236 domain-containing protein" evidence="1">
    <location>
        <begin position="24"/>
        <end position="144"/>
    </location>
</feature>
<evidence type="ECO:0000313" key="2">
    <source>
        <dbReference type="EMBL" id="PNG27918.1"/>
    </source>
</evidence>
<name>A0A2J7TMB1_METSI</name>
<feature type="signal peptide" evidence="1">
    <location>
        <begin position="1"/>
        <end position="23"/>
    </location>
</feature>
<dbReference type="InterPro" id="IPR009642">
    <property type="entry name" value="DUF1236"/>
</dbReference>
<gene>
    <name evidence="2" type="ORF">CR492_03250</name>
</gene>
<proteinExistence type="predicted"/>